<evidence type="ECO:0000259" key="2">
    <source>
        <dbReference type="Pfam" id="PF02806"/>
    </source>
</evidence>
<dbReference type="Pfam" id="PF02806">
    <property type="entry name" value="Alpha-amylase_C"/>
    <property type="match status" value="1"/>
</dbReference>
<accession>A0A7R9B6J6</accession>
<feature type="domain" description="Alpha-amylase/branching enzyme C-terminal all beta" evidence="2">
    <location>
        <begin position="80"/>
        <end position="109"/>
    </location>
</feature>
<dbReference type="InterPro" id="IPR006048">
    <property type="entry name" value="A-amylase/branching_C"/>
</dbReference>
<dbReference type="Gene3D" id="3.20.20.80">
    <property type="entry name" value="Glycosidases"/>
    <property type="match status" value="1"/>
</dbReference>
<dbReference type="SUPFAM" id="SSF51445">
    <property type="entry name" value="(Trans)glycosidases"/>
    <property type="match status" value="1"/>
</dbReference>
<organism evidence="3">
    <name type="scientific">Timema shepardi</name>
    <name type="common">Walking stick</name>
    <dbReference type="NCBI Taxonomy" id="629360"/>
    <lineage>
        <taxon>Eukaryota</taxon>
        <taxon>Metazoa</taxon>
        <taxon>Ecdysozoa</taxon>
        <taxon>Arthropoda</taxon>
        <taxon>Hexapoda</taxon>
        <taxon>Insecta</taxon>
        <taxon>Pterygota</taxon>
        <taxon>Neoptera</taxon>
        <taxon>Polyneoptera</taxon>
        <taxon>Phasmatodea</taxon>
        <taxon>Timematodea</taxon>
        <taxon>Timematoidea</taxon>
        <taxon>Timematidae</taxon>
        <taxon>Timema</taxon>
    </lineage>
</organism>
<dbReference type="PANTHER" id="PTHR43447">
    <property type="entry name" value="ALPHA-AMYLASE"/>
    <property type="match status" value="1"/>
</dbReference>
<dbReference type="GO" id="GO:0003824">
    <property type="term" value="F:catalytic activity"/>
    <property type="evidence" value="ECO:0007669"/>
    <property type="project" value="InterPro"/>
</dbReference>
<evidence type="ECO:0000256" key="1">
    <source>
        <dbReference type="ARBA" id="ARBA00008061"/>
    </source>
</evidence>
<dbReference type="GO" id="GO:0005975">
    <property type="term" value="P:carbohydrate metabolic process"/>
    <property type="evidence" value="ECO:0007669"/>
    <property type="project" value="InterPro"/>
</dbReference>
<dbReference type="GO" id="GO:0043169">
    <property type="term" value="F:cation binding"/>
    <property type="evidence" value="ECO:0007669"/>
    <property type="project" value="InterPro"/>
</dbReference>
<dbReference type="InterPro" id="IPR013780">
    <property type="entry name" value="Glyco_hydro_b"/>
</dbReference>
<proteinExistence type="inferred from homology"/>
<name>A0A7R9B6J6_TIMSH</name>
<sequence>MAVAFMLSWSYGFPRIMSSFAFQNSDTGPPHDEEQNILSVPVREDHTCGNGWVCEHRWRQIYNMVAFRNIVRGTTVKNWWDNRSKQIAFCRGNKGFIAFNDEHNTDFRQHLQGIHYSLMKILNMLNRESSDHLPNYYAKCAALNVFRHSIIEICLLNKLFFTYLLIFKLASLRHCQVKTANVEEWGDNDWRIEAMMAATNLDYCNQVWKHIL</sequence>
<evidence type="ECO:0000313" key="3">
    <source>
        <dbReference type="EMBL" id="CAD7267363.1"/>
    </source>
</evidence>
<dbReference type="AlphaFoldDB" id="A0A7R9B6J6"/>
<gene>
    <name evidence="3" type="ORF">TSIB3V08_LOCUS11370</name>
</gene>
<protein>
    <recommendedName>
        <fullName evidence="2">Alpha-amylase/branching enzyme C-terminal all beta domain-containing protein</fullName>
    </recommendedName>
</protein>
<dbReference type="InterPro" id="IPR017853">
    <property type="entry name" value="GH"/>
</dbReference>
<dbReference type="Gene3D" id="2.60.40.1180">
    <property type="entry name" value="Golgi alpha-mannosidase II"/>
    <property type="match status" value="1"/>
</dbReference>
<dbReference type="EMBL" id="OC009035">
    <property type="protein sequence ID" value="CAD7267363.1"/>
    <property type="molecule type" value="Genomic_DNA"/>
</dbReference>
<comment type="similarity">
    <text evidence="1">Belongs to the glycosyl hydrolase 13 family.</text>
</comment>
<reference evidence="3" key="1">
    <citation type="submission" date="2020-11" db="EMBL/GenBank/DDBJ databases">
        <authorList>
            <person name="Tran Van P."/>
        </authorList>
    </citation>
    <scope>NUCLEOTIDE SEQUENCE</scope>
</reference>